<evidence type="ECO:0000313" key="1">
    <source>
        <dbReference type="EMBL" id="GFE10511.1"/>
    </source>
</evidence>
<dbReference type="AlphaFoldDB" id="A0A640SJK6"/>
<name>A0A640SJK6_9ACTN</name>
<evidence type="ECO:0000313" key="2">
    <source>
        <dbReference type="Proteomes" id="UP000435837"/>
    </source>
</evidence>
<accession>A0A640SJK6</accession>
<gene>
    <name evidence="1" type="ORF">Scani_67790</name>
</gene>
<dbReference type="Proteomes" id="UP000435837">
    <property type="component" value="Unassembled WGS sequence"/>
</dbReference>
<dbReference type="EMBL" id="BLIN01000005">
    <property type="protein sequence ID" value="GFE10511.1"/>
    <property type="molecule type" value="Genomic_DNA"/>
</dbReference>
<comment type="caution">
    <text evidence="1">The sequence shown here is derived from an EMBL/GenBank/DDBJ whole genome shotgun (WGS) entry which is preliminary data.</text>
</comment>
<sequence length="74" mass="8102">MTLGKAVLELAAEVVLVPDDRLPGVNGEDVWRGIEHVAQRFALVRLGPGECEQDRQSAECAHQVQTQPPEVSRV</sequence>
<reference evidence="1 2" key="1">
    <citation type="submission" date="2019-12" db="EMBL/GenBank/DDBJ databases">
        <title>Whole genome shotgun sequence of Streptomyces caniferus NBRC 15389.</title>
        <authorList>
            <person name="Ichikawa N."/>
            <person name="Kimura A."/>
            <person name="Kitahashi Y."/>
            <person name="Komaki H."/>
            <person name="Tamura T."/>
        </authorList>
    </citation>
    <scope>NUCLEOTIDE SEQUENCE [LARGE SCALE GENOMIC DNA]</scope>
    <source>
        <strain evidence="1 2">NBRC 15389</strain>
    </source>
</reference>
<organism evidence="1 2">
    <name type="scientific">Streptomyces caniferus</name>
    <dbReference type="NCBI Taxonomy" id="285557"/>
    <lineage>
        <taxon>Bacteria</taxon>
        <taxon>Bacillati</taxon>
        <taxon>Actinomycetota</taxon>
        <taxon>Actinomycetes</taxon>
        <taxon>Kitasatosporales</taxon>
        <taxon>Streptomycetaceae</taxon>
        <taxon>Streptomyces</taxon>
    </lineage>
</organism>
<proteinExistence type="predicted"/>
<protein>
    <submittedName>
        <fullName evidence="1">Uncharacterized protein</fullName>
    </submittedName>
</protein>